<accession>A0AAC9I5U9</accession>
<keyword evidence="1" id="KW-0436">Ligase</keyword>
<evidence type="ECO:0000313" key="1">
    <source>
        <dbReference type="EMBL" id="AOW11454.1"/>
    </source>
</evidence>
<proteinExistence type="predicted"/>
<dbReference type="RefSeq" id="WP_051877612.1">
    <property type="nucleotide sequence ID" value="NZ_CP017479.1"/>
</dbReference>
<organism evidence="1 2">
    <name type="scientific">Flavobacterium gilvum</name>
    <dbReference type="NCBI Taxonomy" id="1492737"/>
    <lineage>
        <taxon>Bacteria</taxon>
        <taxon>Pseudomonadati</taxon>
        <taxon>Bacteroidota</taxon>
        <taxon>Flavobacteriia</taxon>
        <taxon>Flavobacteriales</taxon>
        <taxon>Flavobacteriaceae</taxon>
        <taxon>Flavobacterium</taxon>
    </lineage>
</organism>
<gene>
    <name evidence="1" type="ORF">EM308_15890</name>
</gene>
<dbReference type="GO" id="GO:0016874">
    <property type="term" value="F:ligase activity"/>
    <property type="evidence" value="ECO:0007669"/>
    <property type="project" value="UniProtKB-KW"/>
</dbReference>
<dbReference type="AlphaFoldDB" id="A0AAC9I5U9"/>
<reference evidence="1 2" key="1">
    <citation type="submission" date="2016-10" db="EMBL/GenBank/DDBJ databases">
        <title>Flavobacterium gilvum sp. nov., isolated from stream water.</title>
        <authorList>
            <person name="Shin S.-K."/>
            <person name="Cho Y.-J."/>
            <person name="Yi H."/>
        </authorList>
    </citation>
    <scope>NUCLEOTIDE SEQUENCE [LARGE SCALE GENOMIC DNA]</scope>
    <source>
        <strain evidence="1 2">EM1308</strain>
    </source>
</reference>
<name>A0AAC9I5U9_9FLAO</name>
<dbReference type="PANTHER" id="PTHR40037">
    <property type="entry name" value="PHOSPHOESTERASE YJCG-RELATED"/>
    <property type="match status" value="1"/>
</dbReference>
<dbReference type="Pfam" id="PF13563">
    <property type="entry name" value="2_5_RNA_ligase2"/>
    <property type="match status" value="1"/>
</dbReference>
<dbReference type="InterPro" id="IPR050580">
    <property type="entry name" value="2H_phosphoesterase_YjcG-like"/>
</dbReference>
<sequence length="186" mass="21219">MEKTYSLVIHPSESILALVKSIKEQLATEVGWFNSKNSVGHITICEFKATEKQLENIKNKIQKICDTLSAVNVHLNEFSSFPNGAFFIAPDKDSHKNLKHIMKQFHKSLLIPNMLKSDNPHLSIARRLKPENLAKANKMFTSIDLNFICDSVVLRQFDEQIKQFFVIDTLKFGDNPKSNIIQGTLF</sequence>
<evidence type="ECO:0000313" key="2">
    <source>
        <dbReference type="Proteomes" id="UP000175968"/>
    </source>
</evidence>
<keyword evidence="2" id="KW-1185">Reference proteome</keyword>
<dbReference type="InterPro" id="IPR009097">
    <property type="entry name" value="Cyclic_Pdiesterase"/>
</dbReference>
<dbReference type="SUPFAM" id="SSF55144">
    <property type="entry name" value="LigT-like"/>
    <property type="match status" value="1"/>
</dbReference>
<protein>
    <submittedName>
        <fullName evidence="1">2'-5' RNA ligase</fullName>
    </submittedName>
</protein>
<dbReference type="EMBL" id="CP017479">
    <property type="protein sequence ID" value="AOW11454.1"/>
    <property type="molecule type" value="Genomic_DNA"/>
</dbReference>
<dbReference type="Gene3D" id="3.90.1140.10">
    <property type="entry name" value="Cyclic phosphodiesterase"/>
    <property type="match status" value="1"/>
</dbReference>
<dbReference type="Proteomes" id="UP000175968">
    <property type="component" value="Chromosome"/>
</dbReference>
<dbReference type="KEGG" id="fgl:EM308_15890"/>
<dbReference type="PANTHER" id="PTHR40037:SF1">
    <property type="entry name" value="PHOSPHOESTERASE SAOUHSC_00951-RELATED"/>
    <property type="match status" value="1"/>
</dbReference>